<dbReference type="Pfam" id="PF00589">
    <property type="entry name" value="Phage_integrase"/>
    <property type="match status" value="1"/>
</dbReference>
<sequence length="401" mass="46215">MGELRTRKRGKSWEYSFEGARIKGKRKSISKAGFRTKAEALAAGTKAKAEYDQAGIIFKTSEMSLSDYLDFWLDGNVKTNMTYNTYDAYASAVKLHIKPVLGNYKLSALSPASIQQWVDSLKVKGLSEQSIANYRGVLSGALKYAVYPCQFLRQNPCSYTRVPSVPVTQDQREHREYVCSSEAWSDIVDYFNGTCYYLPLMICYHTGMRIGECFGLDLQRDVDFRRHTISVNRQLQKEDKQWIYKNPKYDSFRKLKIGPTLEALLKSEITVMKMNRLRYGEYYTRTYVDNSLHLHCVPANQDVPPDYREVWPLTKENGEMLTTESIKYCTRIIKHKLGYTAFHPHSLRHTHGTILAENGASPKTIMERLGHKNIKVTMERYVYNTEKMQDEAVALFEAAIK</sequence>
<evidence type="ECO:0000313" key="10">
    <source>
        <dbReference type="Proteomes" id="UP000633936"/>
    </source>
</evidence>
<dbReference type="InterPro" id="IPR013762">
    <property type="entry name" value="Integrase-like_cat_sf"/>
</dbReference>
<keyword evidence="3" id="KW-0229">DNA integration</keyword>
<dbReference type="Gene3D" id="1.10.443.10">
    <property type="entry name" value="Intergrase catalytic core"/>
    <property type="match status" value="1"/>
</dbReference>
<evidence type="ECO:0000256" key="6">
    <source>
        <dbReference type="PROSITE-ProRule" id="PRU01248"/>
    </source>
</evidence>
<dbReference type="RefSeq" id="WP_187002675.1">
    <property type="nucleotide sequence ID" value="NZ_JACOQE010000001.1"/>
</dbReference>
<accession>A0ABR7HZ16</accession>
<reference evidence="9 10" key="1">
    <citation type="submission" date="2020-08" db="EMBL/GenBank/DDBJ databases">
        <title>Genome public.</title>
        <authorList>
            <person name="Liu C."/>
            <person name="Sun Q."/>
        </authorList>
    </citation>
    <scope>NUCLEOTIDE SEQUENCE [LARGE SCALE GENOMIC DNA]</scope>
    <source>
        <strain evidence="9 10">27-44</strain>
    </source>
</reference>
<protein>
    <submittedName>
        <fullName evidence="9">Site-specific integrase</fullName>
    </submittedName>
</protein>
<dbReference type="PANTHER" id="PTHR30349">
    <property type="entry name" value="PHAGE INTEGRASE-RELATED"/>
    <property type="match status" value="1"/>
</dbReference>
<dbReference type="Gene3D" id="1.10.150.130">
    <property type="match status" value="1"/>
</dbReference>
<evidence type="ECO:0000313" key="9">
    <source>
        <dbReference type="EMBL" id="MBC5739509.1"/>
    </source>
</evidence>
<feature type="domain" description="Core-binding (CB)" evidence="8">
    <location>
        <begin position="59"/>
        <end position="146"/>
    </location>
</feature>
<dbReference type="InterPro" id="IPR044068">
    <property type="entry name" value="CB"/>
</dbReference>
<dbReference type="InterPro" id="IPR002104">
    <property type="entry name" value="Integrase_catalytic"/>
</dbReference>
<feature type="domain" description="Tyr recombinase" evidence="7">
    <location>
        <begin position="174"/>
        <end position="394"/>
    </location>
</feature>
<dbReference type="InterPro" id="IPR004107">
    <property type="entry name" value="Integrase_SAM-like_N"/>
</dbReference>
<gene>
    <name evidence="9" type="ORF">H8Z79_03360</name>
</gene>
<comment type="similarity">
    <text evidence="2">Belongs to the 'phage' integrase family.</text>
</comment>
<keyword evidence="10" id="KW-1185">Reference proteome</keyword>
<evidence type="ECO:0000256" key="2">
    <source>
        <dbReference type="ARBA" id="ARBA00008857"/>
    </source>
</evidence>
<evidence type="ECO:0000259" key="7">
    <source>
        <dbReference type="PROSITE" id="PS51898"/>
    </source>
</evidence>
<dbReference type="InterPro" id="IPR011010">
    <property type="entry name" value="DNA_brk_join_enz"/>
</dbReference>
<evidence type="ECO:0000256" key="4">
    <source>
        <dbReference type="ARBA" id="ARBA00023125"/>
    </source>
</evidence>
<proteinExistence type="inferred from homology"/>
<dbReference type="InterPro" id="IPR050090">
    <property type="entry name" value="Tyrosine_recombinase_XerCD"/>
</dbReference>
<dbReference type="CDD" id="cd01189">
    <property type="entry name" value="INT_ICEBs1_C_like"/>
    <property type="match status" value="1"/>
</dbReference>
<evidence type="ECO:0000256" key="3">
    <source>
        <dbReference type="ARBA" id="ARBA00022908"/>
    </source>
</evidence>
<keyword evidence="5" id="KW-0233">DNA recombination</keyword>
<dbReference type="PANTHER" id="PTHR30349:SF64">
    <property type="entry name" value="PROPHAGE INTEGRASE INTD-RELATED"/>
    <property type="match status" value="1"/>
</dbReference>
<dbReference type="SUPFAM" id="SSF56349">
    <property type="entry name" value="DNA breaking-rejoining enzymes"/>
    <property type="match status" value="1"/>
</dbReference>
<evidence type="ECO:0000256" key="5">
    <source>
        <dbReference type="ARBA" id="ARBA00023172"/>
    </source>
</evidence>
<comment type="caution">
    <text evidence="9">The sequence shown here is derived from an EMBL/GenBank/DDBJ whole genome shotgun (WGS) entry which is preliminary data.</text>
</comment>
<keyword evidence="4 6" id="KW-0238">DNA-binding</keyword>
<evidence type="ECO:0000256" key="1">
    <source>
        <dbReference type="ARBA" id="ARBA00003283"/>
    </source>
</evidence>
<dbReference type="PROSITE" id="PS51898">
    <property type="entry name" value="TYR_RECOMBINASE"/>
    <property type="match status" value="1"/>
</dbReference>
<dbReference type="Proteomes" id="UP000633936">
    <property type="component" value="Unassembled WGS sequence"/>
</dbReference>
<organism evidence="9 10">
    <name type="scientific">Blautia intestinalis</name>
    <dbReference type="NCBI Taxonomy" id="2763028"/>
    <lineage>
        <taxon>Bacteria</taxon>
        <taxon>Bacillati</taxon>
        <taxon>Bacillota</taxon>
        <taxon>Clostridia</taxon>
        <taxon>Lachnospirales</taxon>
        <taxon>Lachnospiraceae</taxon>
        <taxon>Blautia</taxon>
    </lineage>
</organism>
<dbReference type="InterPro" id="IPR010998">
    <property type="entry name" value="Integrase_recombinase_N"/>
</dbReference>
<dbReference type="PROSITE" id="PS51900">
    <property type="entry name" value="CB"/>
    <property type="match status" value="1"/>
</dbReference>
<dbReference type="Pfam" id="PF14659">
    <property type="entry name" value="Phage_int_SAM_3"/>
    <property type="match status" value="1"/>
</dbReference>
<evidence type="ECO:0000259" key="8">
    <source>
        <dbReference type="PROSITE" id="PS51900"/>
    </source>
</evidence>
<comment type="function">
    <text evidence="1">Site-specific tyrosine recombinase, which acts by catalyzing the cutting and rejoining of the recombining DNA molecules.</text>
</comment>
<dbReference type="EMBL" id="JACOQE010000001">
    <property type="protein sequence ID" value="MBC5739509.1"/>
    <property type="molecule type" value="Genomic_DNA"/>
</dbReference>
<name>A0ABR7HZ16_9FIRM</name>